<dbReference type="Pfam" id="PF13302">
    <property type="entry name" value="Acetyltransf_3"/>
    <property type="match status" value="1"/>
</dbReference>
<dbReference type="CDD" id="cd04301">
    <property type="entry name" value="NAT_SF"/>
    <property type="match status" value="1"/>
</dbReference>
<evidence type="ECO:0000259" key="1">
    <source>
        <dbReference type="PROSITE" id="PS51186"/>
    </source>
</evidence>
<dbReference type="InterPro" id="IPR000182">
    <property type="entry name" value="GNAT_dom"/>
</dbReference>
<sequence length="185" mass="21697">MLNLIETSRLHLREIKEEDFDEIHVIKSDPEVVKYLTWGPSTKEQTRISIEKQISFQYEENRKIFVLAVVLKDTNKVIGNALFMVEDDDFEVAEIGYFVHSNYWNKGFGKEIVEGLLDLAFNSFQLHRIYARCDVENTGSVNILNKRGFRLEGHFLKNLKVKGSWRDNYLFALLSEEYKGLKQKN</sequence>
<dbReference type="PANTHER" id="PTHR43792">
    <property type="entry name" value="GNAT FAMILY, PUTATIVE (AFU_ORTHOLOGUE AFUA_3G00765)-RELATED-RELATED"/>
    <property type="match status" value="1"/>
</dbReference>
<dbReference type="RefSeq" id="WP_083388667.1">
    <property type="nucleotide sequence ID" value="NZ_CP063356.2"/>
</dbReference>
<proteinExistence type="predicted"/>
<dbReference type="GO" id="GO:0016747">
    <property type="term" value="F:acyltransferase activity, transferring groups other than amino-acyl groups"/>
    <property type="evidence" value="ECO:0007669"/>
    <property type="project" value="InterPro"/>
</dbReference>
<name>A0A7S7L6V3_9BACI</name>
<reference evidence="2 3" key="1">
    <citation type="journal article" date="2017" name="Genome Announc.">
        <title>Draft Genome Sequences of Four Alkaliphilic Bacteria Belonging to the Anaerobacillus Genus.</title>
        <authorList>
            <person name="Bassil N.M."/>
            <person name="Lloyd J.R."/>
        </authorList>
    </citation>
    <scope>NUCLEOTIDE SEQUENCE [LARGE SCALE GENOMIC DNA]</scope>
    <source>
        <strain evidence="2 3">NB2006</strain>
    </source>
</reference>
<dbReference type="PANTHER" id="PTHR43792:SF1">
    <property type="entry name" value="N-ACETYLTRANSFERASE DOMAIN-CONTAINING PROTEIN"/>
    <property type="match status" value="1"/>
</dbReference>
<dbReference type="InterPro" id="IPR016181">
    <property type="entry name" value="Acyl_CoA_acyltransferase"/>
</dbReference>
<protein>
    <submittedName>
        <fullName evidence="2">GNAT family N-acetyltransferase</fullName>
        <ecNumber evidence="2">2.3.-.-</ecNumber>
    </submittedName>
</protein>
<keyword evidence="2" id="KW-0012">Acyltransferase</keyword>
<evidence type="ECO:0000313" key="2">
    <source>
        <dbReference type="EMBL" id="QOY35564.1"/>
    </source>
</evidence>
<feature type="domain" description="N-acetyltransferase" evidence="1">
    <location>
        <begin position="10"/>
        <end position="176"/>
    </location>
</feature>
<dbReference type="AlphaFoldDB" id="A0A7S7L6V3"/>
<reference evidence="2 3" key="2">
    <citation type="journal article" date="2019" name="Int. J. Syst. Evol. Microbiol.">
        <title>Anaerobacillus isosaccharinicus sp. nov., an alkaliphilic bacterium which degrades isosaccharinic acid.</title>
        <authorList>
            <person name="Bassil N.M."/>
            <person name="Lloyd J.R."/>
        </authorList>
    </citation>
    <scope>NUCLEOTIDE SEQUENCE [LARGE SCALE GENOMIC DNA]</scope>
    <source>
        <strain evidence="2 3">NB2006</strain>
    </source>
</reference>
<accession>A0A7S7L6V3</accession>
<keyword evidence="3" id="KW-1185">Reference proteome</keyword>
<gene>
    <name evidence="2" type="ORF">AWH56_023280</name>
</gene>
<keyword evidence="2" id="KW-0808">Transferase</keyword>
<evidence type="ECO:0000313" key="3">
    <source>
        <dbReference type="Proteomes" id="UP000180175"/>
    </source>
</evidence>
<dbReference type="Gene3D" id="3.40.630.30">
    <property type="match status" value="1"/>
</dbReference>
<dbReference type="KEGG" id="aia:AWH56_023280"/>
<dbReference type="Proteomes" id="UP000180175">
    <property type="component" value="Chromosome"/>
</dbReference>
<organism evidence="2 3">
    <name type="scientific">Anaerobacillus isosaccharinicus</name>
    <dbReference type="NCBI Taxonomy" id="1532552"/>
    <lineage>
        <taxon>Bacteria</taxon>
        <taxon>Bacillati</taxon>
        <taxon>Bacillota</taxon>
        <taxon>Bacilli</taxon>
        <taxon>Bacillales</taxon>
        <taxon>Bacillaceae</taxon>
        <taxon>Anaerobacillus</taxon>
    </lineage>
</organism>
<dbReference type="EC" id="2.3.-.-" evidence="2"/>
<dbReference type="InterPro" id="IPR051531">
    <property type="entry name" value="N-acetyltransferase"/>
</dbReference>
<dbReference type="OrthoDB" id="9785602at2"/>
<dbReference type="EMBL" id="CP063356">
    <property type="protein sequence ID" value="QOY35564.1"/>
    <property type="molecule type" value="Genomic_DNA"/>
</dbReference>
<dbReference type="SUPFAM" id="SSF55729">
    <property type="entry name" value="Acyl-CoA N-acyltransferases (Nat)"/>
    <property type="match status" value="1"/>
</dbReference>
<dbReference type="PROSITE" id="PS51186">
    <property type="entry name" value="GNAT"/>
    <property type="match status" value="1"/>
</dbReference>